<feature type="region of interest" description="Disordered" evidence="1">
    <location>
        <begin position="1"/>
        <end position="60"/>
    </location>
</feature>
<dbReference type="AlphaFoldDB" id="A0A1E1LZN1"/>
<feature type="compositionally biased region" description="Polar residues" evidence="1">
    <location>
        <begin position="12"/>
        <end position="33"/>
    </location>
</feature>
<evidence type="ECO:0000313" key="3">
    <source>
        <dbReference type="Proteomes" id="UP000177625"/>
    </source>
</evidence>
<accession>A0A1E1LZN1</accession>
<dbReference type="EMBL" id="FJVC01000085">
    <property type="protein sequence ID" value="CZT42324.1"/>
    <property type="molecule type" value="Genomic_DNA"/>
</dbReference>
<feature type="region of interest" description="Disordered" evidence="1">
    <location>
        <begin position="83"/>
        <end position="105"/>
    </location>
</feature>
<protein>
    <submittedName>
        <fullName evidence="2">Uncharacterized protein</fullName>
    </submittedName>
</protein>
<name>A0A1E1LZN1_RHYSE</name>
<dbReference type="Proteomes" id="UP000177625">
    <property type="component" value="Unassembled WGS sequence"/>
</dbReference>
<keyword evidence="3" id="KW-1185">Reference proteome</keyword>
<gene>
    <name evidence="2" type="ORF">RSE6_02189</name>
</gene>
<evidence type="ECO:0000256" key="1">
    <source>
        <dbReference type="SAM" id="MobiDB-lite"/>
    </source>
</evidence>
<proteinExistence type="predicted"/>
<organism evidence="2 3">
    <name type="scientific">Rhynchosporium secalis</name>
    <name type="common">Barley scald fungus</name>
    <dbReference type="NCBI Taxonomy" id="38038"/>
    <lineage>
        <taxon>Eukaryota</taxon>
        <taxon>Fungi</taxon>
        <taxon>Dikarya</taxon>
        <taxon>Ascomycota</taxon>
        <taxon>Pezizomycotina</taxon>
        <taxon>Leotiomycetes</taxon>
        <taxon>Helotiales</taxon>
        <taxon>Ploettnerulaceae</taxon>
        <taxon>Rhynchosporium</taxon>
    </lineage>
</organism>
<reference evidence="3" key="1">
    <citation type="submission" date="2016-03" db="EMBL/GenBank/DDBJ databases">
        <authorList>
            <person name="Guldener U."/>
        </authorList>
    </citation>
    <scope>NUCLEOTIDE SEQUENCE [LARGE SCALE GENOMIC DNA]</scope>
</reference>
<evidence type="ECO:0000313" key="2">
    <source>
        <dbReference type="EMBL" id="CZT42324.1"/>
    </source>
</evidence>
<sequence>MNYNHARRNRPELSQNWRRPENSTSTPATNMNRLPTRHPHRSNIGERGTPALKQEELSSNSATTRIPIMEWDDFSRDLCSKPTMTTDMTKSNKTATIPPRSFNTIDRNPNEYVRLGANDKRLSWVCDMGDSRSGNPVKNGIKTTVTTGHSSYITCEGQLTEENLLRNNTEDKSFRPSRFYQWLQEVETDNETTGASRANLDYGAEGADITFPSVKAAAFDFEGFDSITKRDKLLFTKWVISPSYEFEGRTRTAEPLVLSDEETETPVVNLPISKAIRETPESQRAAFRRWVMRGYLRREREKADGMRTAKSIDEGKEHTAMLFSFDSDGVKAPVINLPTSTTQSTALRNTSRAENQIEIEGEEIDSKKELCAVALTRCIGEPRIPRPQR</sequence>